<keyword evidence="2" id="KW-1185">Reference proteome</keyword>
<dbReference type="EMBL" id="CADIKK010000007">
    <property type="protein sequence ID" value="CAB3784059.1"/>
    <property type="molecule type" value="Genomic_DNA"/>
</dbReference>
<evidence type="ECO:0000313" key="1">
    <source>
        <dbReference type="EMBL" id="CAB3784059.1"/>
    </source>
</evidence>
<reference evidence="1 2" key="1">
    <citation type="submission" date="2020-04" db="EMBL/GenBank/DDBJ databases">
        <authorList>
            <person name="De Canck E."/>
        </authorList>
    </citation>
    <scope>NUCLEOTIDE SEQUENCE [LARGE SCALE GENOMIC DNA]</scope>
    <source>
        <strain evidence="1 2">LMG 28614</strain>
    </source>
</reference>
<evidence type="ECO:0000313" key="2">
    <source>
        <dbReference type="Proteomes" id="UP000494365"/>
    </source>
</evidence>
<dbReference type="Proteomes" id="UP000494365">
    <property type="component" value="Unassembled WGS sequence"/>
</dbReference>
<name>A0A6S7BCC1_9BURK</name>
<organism evidence="1 2">
    <name type="scientific">Paraburkholderia ultramafica</name>
    <dbReference type="NCBI Taxonomy" id="1544867"/>
    <lineage>
        <taxon>Bacteria</taxon>
        <taxon>Pseudomonadati</taxon>
        <taxon>Pseudomonadota</taxon>
        <taxon>Betaproteobacteria</taxon>
        <taxon>Burkholderiales</taxon>
        <taxon>Burkholderiaceae</taxon>
        <taxon>Paraburkholderia</taxon>
    </lineage>
</organism>
<gene>
    <name evidence="1" type="ORF">LMG28614_01863</name>
</gene>
<dbReference type="AlphaFoldDB" id="A0A6S7BCC1"/>
<protein>
    <submittedName>
        <fullName evidence="1">Uncharacterized protein</fullName>
    </submittedName>
</protein>
<sequence>MPSGQIVVTEPAPGVSFKSSVWNTGGLNDALDLNYE</sequence>
<accession>A0A6S7BCC1</accession>
<proteinExistence type="predicted"/>